<dbReference type="EMBL" id="CAXKWB010027198">
    <property type="protein sequence ID" value="CAL4131504.1"/>
    <property type="molecule type" value="Genomic_DNA"/>
</dbReference>
<dbReference type="Proteomes" id="UP001497623">
    <property type="component" value="Unassembled WGS sequence"/>
</dbReference>
<feature type="region of interest" description="Disordered" evidence="2">
    <location>
        <begin position="102"/>
        <end position="121"/>
    </location>
</feature>
<evidence type="ECO:0000256" key="1">
    <source>
        <dbReference type="SAM" id="Coils"/>
    </source>
</evidence>
<name>A0AAV2RQX6_MEGNR</name>
<accession>A0AAV2RQX6</accession>
<gene>
    <name evidence="3" type="ORF">MNOR_LOCUS26773</name>
</gene>
<proteinExistence type="predicted"/>
<organism evidence="3 4">
    <name type="scientific">Meganyctiphanes norvegica</name>
    <name type="common">Northern krill</name>
    <name type="synonym">Thysanopoda norvegica</name>
    <dbReference type="NCBI Taxonomy" id="48144"/>
    <lineage>
        <taxon>Eukaryota</taxon>
        <taxon>Metazoa</taxon>
        <taxon>Ecdysozoa</taxon>
        <taxon>Arthropoda</taxon>
        <taxon>Crustacea</taxon>
        <taxon>Multicrustacea</taxon>
        <taxon>Malacostraca</taxon>
        <taxon>Eumalacostraca</taxon>
        <taxon>Eucarida</taxon>
        <taxon>Euphausiacea</taxon>
        <taxon>Euphausiidae</taxon>
        <taxon>Meganyctiphanes</taxon>
    </lineage>
</organism>
<feature type="non-terminal residue" evidence="3">
    <location>
        <position position="1"/>
    </location>
</feature>
<evidence type="ECO:0000313" key="4">
    <source>
        <dbReference type="Proteomes" id="UP001497623"/>
    </source>
</evidence>
<reference evidence="3 4" key="1">
    <citation type="submission" date="2024-05" db="EMBL/GenBank/DDBJ databases">
        <authorList>
            <person name="Wallberg A."/>
        </authorList>
    </citation>
    <scope>NUCLEOTIDE SEQUENCE [LARGE SCALE GENOMIC DNA]</scope>
</reference>
<evidence type="ECO:0000313" key="3">
    <source>
        <dbReference type="EMBL" id="CAL4131504.1"/>
    </source>
</evidence>
<feature type="coiled-coil region" evidence="1">
    <location>
        <begin position="180"/>
        <end position="207"/>
    </location>
</feature>
<keyword evidence="1" id="KW-0175">Coiled coil</keyword>
<dbReference type="AlphaFoldDB" id="A0AAV2RQX6"/>
<feature type="compositionally biased region" description="Basic and acidic residues" evidence="2">
    <location>
        <begin position="141"/>
        <end position="164"/>
    </location>
</feature>
<sequence>RAIITTESWTGQKEDNPRIMRLVLTLVGALLWSLVGAADYYNGFVYEENGFQSDLASYDGGQVAAPMLSSLEMQQVDDFGAHGQENRRSSRVVRDVRHQAAYGGHGRISRSSPLDGGDIKYDDEQIDLSQQDDSLYAHYEGDSHEEPVEERIHGVRAREPRDGGGADEENDYRKGKVVRKRNIRHTAQEYENAIQVAIDEFNAEKAQERVLKETEKREIIAALTNDDHGDFTKSKLDKAIEDAIDEYYAQNRNGRQEPRHTADIETEIAYERAIQEAIHEYNSRQNNMIAEAQPNGGTKVKRYVEELTIQKDDPEKWSYTFSPFHH</sequence>
<protein>
    <submittedName>
        <fullName evidence="3">Uncharacterized protein</fullName>
    </submittedName>
</protein>
<keyword evidence="4" id="KW-1185">Reference proteome</keyword>
<evidence type="ECO:0000256" key="2">
    <source>
        <dbReference type="SAM" id="MobiDB-lite"/>
    </source>
</evidence>
<comment type="caution">
    <text evidence="3">The sequence shown here is derived from an EMBL/GenBank/DDBJ whole genome shotgun (WGS) entry which is preliminary data.</text>
</comment>
<feature type="region of interest" description="Disordered" evidence="2">
    <location>
        <begin position="141"/>
        <end position="170"/>
    </location>
</feature>